<name>A0A5B7HPZ8_PORTR</name>
<proteinExistence type="predicted"/>
<dbReference type="EMBL" id="VSRR010033481">
    <property type="protein sequence ID" value="MPC71735.1"/>
    <property type="molecule type" value="Genomic_DNA"/>
</dbReference>
<dbReference type="Proteomes" id="UP000324222">
    <property type="component" value="Unassembled WGS sequence"/>
</dbReference>
<evidence type="ECO:0000256" key="1">
    <source>
        <dbReference type="SAM" id="MobiDB-lite"/>
    </source>
</evidence>
<comment type="caution">
    <text evidence="2">The sequence shown here is derived from an EMBL/GenBank/DDBJ whole genome shotgun (WGS) entry which is preliminary data.</text>
</comment>
<organism evidence="2 3">
    <name type="scientific">Portunus trituberculatus</name>
    <name type="common">Swimming crab</name>
    <name type="synonym">Neptunus trituberculatus</name>
    <dbReference type="NCBI Taxonomy" id="210409"/>
    <lineage>
        <taxon>Eukaryota</taxon>
        <taxon>Metazoa</taxon>
        <taxon>Ecdysozoa</taxon>
        <taxon>Arthropoda</taxon>
        <taxon>Crustacea</taxon>
        <taxon>Multicrustacea</taxon>
        <taxon>Malacostraca</taxon>
        <taxon>Eumalacostraca</taxon>
        <taxon>Eucarida</taxon>
        <taxon>Decapoda</taxon>
        <taxon>Pleocyemata</taxon>
        <taxon>Brachyura</taxon>
        <taxon>Eubrachyura</taxon>
        <taxon>Portunoidea</taxon>
        <taxon>Portunidae</taxon>
        <taxon>Portuninae</taxon>
        <taxon>Portunus</taxon>
    </lineage>
</organism>
<keyword evidence="3" id="KW-1185">Reference proteome</keyword>
<feature type="compositionally biased region" description="Basic and acidic residues" evidence="1">
    <location>
        <begin position="91"/>
        <end position="100"/>
    </location>
</feature>
<evidence type="ECO:0000313" key="2">
    <source>
        <dbReference type="EMBL" id="MPC71735.1"/>
    </source>
</evidence>
<accession>A0A5B7HPZ8</accession>
<dbReference type="AlphaFoldDB" id="A0A5B7HPZ8"/>
<sequence length="162" mass="17844">MPRGRPPLPQVGFPRTCPQLVRHQCQAPCFCLLRQLWPIVPEEVRAIEPREGQVSVPVRSWKGFVSAPLLAARRDTSSSLDRLLGRRQLGDDHVKGRHTDLVSATTGSPGPLPPDGASAYLPARPTCPPFRQRHILSCLAHSSLLLPARPSQAAAGRRNIYR</sequence>
<evidence type="ECO:0000313" key="3">
    <source>
        <dbReference type="Proteomes" id="UP000324222"/>
    </source>
</evidence>
<gene>
    <name evidence="2" type="ORF">E2C01_066021</name>
</gene>
<reference evidence="2 3" key="1">
    <citation type="submission" date="2019-05" db="EMBL/GenBank/DDBJ databases">
        <title>Another draft genome of Portunus trituberculatus and its Hox gene families provides insights of decapod evolution.</title>
        <authorList>
            <person name="Jeong J.-H."/>
            <person name="Song I."/>
            <person name="Kim S."/>
            <person name="Choi T."/>
            <person name="Kim D."/>
            <person name="Ryu S."/>
            <person name="Kim W."/>
        </authorList>
    </citation>
    <scope>NUCLEOTIDE SEQUENCE [LARGE SCALE GENOMIC DNA]</scope>
    <source>
        <tissue evidence="2">Muscle</tissue>
    </source>
</reference>
<feature type="region of interest" description="Disordered" evidence="1">
    <location>
        <begin position="91"/>
        <end position="114"/>
    </location>
</feature>
<protein>
    <submittedName>
        <fullName evidence="2">Uncharacterized protein</fullName>
    </submittedName>
</protein>